<evidence type="ECO:0000256" key="6">
    <source>
        <dbReference type="ARBA" id="ARBA00023136"/>
    </source>
</evidence>
<feature type="region of interest" description="Disordered" evidence="8">
    <location>
        <begin position="14"/>
        <end position="44"/>
    </location>
</feature>
<dbReference type="Proteomes" id="UP000199065">
    <property type="component" value="Unassembled WGS sequence"/>
</dbReference>
<comment type="similarity">
    <text evidence="7">Belongs to the binding-protein-dependent transport system permease family.</text>
</comment>
<sequence length="365" mass="38773">MSCTAAHTMATTAGANGASGANAAASSTKGEDNNGRKDARAGLRTQPSGMQRTLWALARILGRFLGSLFVASIAIFALLRLIPGDPAEIALGVSATPDLVAELQERLGTNRPVHEQYLHWLGAALTGDFGVSMTSGQDISPLLFDRAQVSFILCIVAMFCSLLVAVPMGLWAAQRARRFDGLVISTASQIGIAVPSFLAAVLLVAVFAVHLGWVPANGWTPPGVDFTAFVERLILPVISLTAVQAAILTRYVRGAILEVLHEDFMRTAFSKGMSSRRAVLVHALRNAALPVLTVTGTQLTSLIVGAVVIERVFMLPGIGSMLLDAVVNRDLPVVQAVVMVLVFFTLAVNLLVDILNTLVDPRTRR</sequence>
<dbReference type="SUPFAM" id="SSF161098">
    <property type="entry name" value="MetI-like"/>
    <property type="match status" value="1"/>
</dbReference>
<dbReference type="Gene3D" id="1.10.3720.10">
    <property type="entry name" value="MetI-like"/>
    <property type="match status" value="1"/>
</dbReference>
<feature type="transmembrane region" description="Helical" evidence="7">
    <location>
        <begin position="149"/>
        <end position="171"/>
    </location>
</feature>
<name>A0A1I2QSH5_9CORY</name>
<evidence type="ECO:0000256" key="2">
    <source>
        <dbReference type="ARBA" id="ARBA00022448"/>
    </source>
</evidence>
<feature type="domain" description="ABC transmembrane type-1" evidence="9">
    <location>
        <begin position="147"/>
        <end position="352"/>
    </location>
</feature>
<keyword evidence="4 7" id="KW-0812">Transmembrane</keyword>
<evidence type="ECO:0000313" key="11">
    <source>
        <dbReference type="Proteomes" id="UP000199065"/>
    </source>
</evidence>
<keyword evidence="6 7" id="KW-0472">Membrane</keyword>
<dbReference type="PANTHER" id="PTHR43163">
    <property type="entry name" value="DIPEPTIDE TRANSPORT SYSTEM PERMEASE PROTEIN DPPB-RELATED"/>
    <property type="match status" value="1"/>
</dbReference>
<feature type="transmembrane region" description="Helical" evidence="7">
    <location>
        <begin position="287"/>
        <end position="313"/>
    </location>
</feature>
<organism evidence="10 11">
    <name type="scientific">Corynebacterium spheniscorum</name>
    <dbReference type="NCBI Taxonomy" id="185761"/>
    <lineage>
        <taxon>Bacteria</taxon>
        <taxon>Bacillati</taxon>
        <taxon>Actinomycetota</taxon>
        <taxon>Actinomycetes</taxon>
        <taxon>Mycobacteriales</taxon>
        <taxon>Corynebacteriaceae</taxon>
        <taxon>Corynebacterium</taxon>
    </lineage>
</organism>
<comment type="subcellular location">
    <subcellularLocation>
        <location evidence="1 7">Cell membrane</location>
        <topology evidence="1 7">Multi-pass membrane protein</topology>
    </subcellularLocation>
</comment>
<keyword evidence="3" id="KW-1003">Cell membrane</keyword>
<dbReference type="InterPro" id="IPR000515">
    <property type="entry name" value="MetI-like"/>
</dbReference>
<reference evidence="10 11" key="1">
    <citation type="submission" date="2016-10" db="EMBL/GenBank/DDBJ databases">
        <authorList>
            <person name="de Groot N.N."/>
        </authorList>
    </citation>
    <scope>NUCLEOTIDE SEQUENCE [LARGE SCALE GENOMIC DNA]</scope>
    <source>
        <strain>J11</strain>
        <strain evidence="11">PG 39</strain>
    </source>
</reference>
<dbReference type="PROSITE" id="PS50928">
    <property type="entry name" value="ABC_TM1"/>
    <property type="match status" value="1"/>
</dbReference>
<protein>
    <submittedName>
        <fullName evidence="10">Peptide/nickel transport system permease protein</fullName>
    </submittedName>
</protein>
<keyword evidence="5 7" id="KW-1133">Transmembrane helix</keyword>
<accession>A0A1I2QSH5</accession>
<gene>
    <name evidence="10" type="ORF">SAMN05660282_00493</name>
</gene>
<evidence type="ECO:0000256" key="4">
    <source>
        <dbReference type="ARBA" id="ARBA00022692"/>
    </source>
</evidence>
<dbReference type="InterPro" id="IPR045621">
    <property type="entry name" value="BPD_transp_1_N"/>
</dbReference>
<evidence type="ECO:0000256" key="7">
    <source>
        <dbReference type="RuleBase" id="RU363032"/>
    </source>
</evidence>
<evidence type="ECO:0000259" key="9">
    <source>
        <dbReference type="PROSITE" id="PS50928"/>
    </source>
</evidence>
<proteinExistence type="inferred from homology"/>
<feature type="transmembrane region" description="Helical" evidence="7">
    <location>
        <begin position="233"/>
        <end position="252"/>
    </location>
</feature>
<dbReference type="EMBL" id="FOPJ01000002">
    <property type="protein sequence ID" value="SFG28591.1"/>
    <property type="molecule type" value="Genomic_DNA"/>
</dbReference>
<dbReference type="InterPro" id="IPR035906">
    <property type="entry name" value="MetI-like_sf"/>
</dbReference>
<feature type="transmembrane region" description="Helical" evidence="7">
    <location>
        <begin position="60"/>
        <end position="82"/>
    </location>
</feature>
<dbReference type="PANTHER" id="PTHR43163:SF6">
    <property type="entry name" value="DIPEPTIDE TRANSPORT SYSTEM PERMEASE PROTEIN DPPB-RELATED"/>
    <property type="match status" value="1"/>
</dbReference>
<dbReference type="GO" id="GO:0005886">
    <property type="term" value="C:plasma membrane"/>
    <property type="evidence" value="ECO:0007669"/>
    <property type="project" value="UniProtKB-SubCell"/>
</dbReference>
<dbReference type="GO" id="GO:0071916">
    <property type="term" value="F:dipeptide transmembrane transporter activity"/>
    <property type="evidence" value="ECO:0007669"/>
    <property type="project" value="TreeGrafter"/>
</dbReference>
<feature type="transmembrane region" description="Helical" evidence="7">
    <location>
        <begin position="192"/>
        <end position="213"/>
    </location>
</feature>
<dbReference type="Pfam" id="PF19300">
    <property type="entry name" value="BPD_transp_1_N"/>
    <property type="match status" value="1"/>
</dbReference>
<evidence type="ECO:0000256" key="5">
    <source>
        <dbReference type="ARBA" id="ARBA00022989"/>
    </source>
</evidence>
<evidence type="ECO:0000313" key="10">
    <source>
        <dbReference type="EMBL" id="SFG28591.1"/>
    </source>
</evidence>
<feature type="compositionally biased region" description="Basic and acidic residues" evidence="8">
    <location>
        <begin position="29"/>
        <end position="41"/>
    </location>
</feature>
<dbReference type="Pfam" id="PF00528">
    <property type="entry name" value="BPD_transp_1"/>
    <property type="match status" value="1"/>
</dbReference>
<feature type="transmembrane region" description="Helical" evidence="7">
    <location>
        <begin position="333"/>
        <end position="355"/>
    </location>
</feature>
<keyword evidence="2 7" id="KW-0813">Transport</keyword>
<feature type="compositionally biased region" description="Low complexity" evidence="8">
    <location>
        <begin position="14"/>
        <end position="28"/>
    </location>
</feature>
<evidence type="ECO:0000256" key="1">
    <source>
        <dbReference type="ARBA" id="ARBA00004651"/>
    </source>
</evidence>
<dbReference type="AlphaFoldDB" id="A0A1I2QSH5"/>
<keyword evidence="11" id="KW-1185">Reference proteome</keyword>
<dbReference type="CDD" id="cd06261">
    <property type="entry name" value="TM_PBP2"/>
    <property type="match status" value="1"/>
</dbReference>
<evidence type="ECO:0000256" key="8">
    <source>
        <dbReference type="SAM" id="MobiDB-lite"/>
    </source>
</evidence>
<evidence type="ECO:0000256" key="3">
    <source>
        <dbReference type="ARBA" id="ARBA00022475"/>
    </source>
</evidence>
<dbReference type="STRING" id="185761.SAMN05660282_00493"/>